<dbReference type="InterPro" id="IPR029050">
    <property type="entry name" value="Immunoprotect_excell_Ig-like"/>
</dbReference>
<organism evidence="4 5">
    <name type="scientific">Streptococcus sinensis</name>
    <dbReference type="NCBI Taxonomy" id="176090"/>
    <lineage>
        <taxon>Bacteria</taxon>
        <taxon>Bacillati</taxon>
        <taxon>Bacillota</taxon>
        <taxon>Bacilli</taxon>
        <taxon>Lactobacillales</taxon>
        <taxon>Streptococcaceae</taxon>
        <taxon>Streptococcus</taxon>
    </lineage>
</organism>
<evidence type="ECO:0000256" key="1">
    <source>
        <dbReference type="ARBA" id="ARBA00022729"/>
    </source>
</evidence>
<protein>
    <recommendedName>
        <fullName evidence="3">DUF4352 domain-containing protein</fullName>
    </recommendedName>
</protein>
<dbReference type="Pfam" id="PF11611">
    <property type="entry name" value="DUF4352"/>
    <property type="match status" value="1"/>
</dbReference>
<dbReference type="Proteomes" id="UP000030019">
    <property type="component" value="Unassembled WGS sequence"/>
</dbReference>
<evidence type="ECO:0000259" key="3">
    <source>
        <dbReference type="Pfam" id="PF11611"/>
    </source>
</evidence>
<gene>
    <name evidence="4" type="ORF">SSIN_0433</name>
</gene>
<dbReference type="Gene3D" id="2.60.40.1240">
    <property type="match status" value="1"/>
</dbReference>
<reference evidence="4 5" key="1">
    <citation type="submission" date="2014-06" db="EMBL/GenBank/DDBJ databases">
        <authorList>
            <person name="Teng J.L."/>
            <person name="Huang Y."/>
            <person name="Tse H."/>
            <person name="Lau S.K."/>
            <person name="Woo P.C."/>
        </authorList>
    </citation>
    <scope>NUCLEOTIDE SEQUENCE [LARGE SCALE GENOMIC DNA]</scope>
    <source>
        <strain evidence="4 5">HKU4</strain>
    </source>
</reference>
<keyword evidence="2" id="KW-0472">Membrane</keyword>
<dbReference type="PATRIC" id="fig|176090.4.peg.427"/>
<evidence type="ECO:0000313" key="5">
    <source>
        <dbReference type="Proteomes" id="UP000030019"/>
    </source>
</evidence>
<feature type="transmembrane region" description="Helical" evidence="2">
    <location>
        <begin position="28"/>
        <end position="57"/>
    </location>
</feature>
<proteinExistence type="predicted"/>
<dbReference type="AlphaFoldDB" id="A0A0A0DGC9"/>
<keyword evidence="1" id="KW-0732">Signal</keyword>
<accession>A0A0A0DGC9</accession>
<keyword evidence="2" id="KW-1133">Transmembrane helix</keyword>
<dbReference type="RefSeq" id="WP_037615183.1">
    <property type="nucleotide sequence ID" value="NZ_JAJBHU010000003.1"/>
</dbReference>
<sequence length="204" mass="22848">MNENEKQEIIVDGKGLIYQLKKPLHKQALFWTTLILGIVLFLMTIFCAVLFLITLGLTVENEELRVKQSHDYSYSAEYKSYRLGEAVEFPEGLKITVNSVRLDKDRTLGDESTGSAVVASVTVENTSSRQILLSPYSFSLYDRDDEVYILDGSTFDNTQIGTNLSAGKTITFDLIFDGEDGDAGPYSLVYENVKWSKEKSSQAV</sequence>
<keyword evidence="2" id="KW-0812">Transmembrane</keyword>
<evidence type="ECO:0000313" key="4">
    <source>
        <dbReference type="EMBL" id="KGM37786.1"/>
    </source>
</evidence>
<dbReference type="EMBL" id="JPEN01000033">
    <property type="protein sequence ID" value="KGM37786.1"/>
    <property type="molecule type" value="Genomic_DNA"/>
</dbReference>
<dbReference type="InterPro" id="IPR029051">
    <property type="entry name" value="DUF4352"/>
</dbReference>
<keyword evidence="5" id="KW-1185">Reference proteome</keyword>
<comment type="caution">
    <text evidence="4">The sequence shown here is derived from an EMBL/GenBank/DDBJ whole genome shotgun (WGS) entry which is preliminary data.</text>
</comment>
<name>A0A0A0DGC9_9STRE</name>
<dbReference type="STRING" id="176090.SSIN_0433"/>
<feature type="domain" description="DUF4352" evidence="3">
    <location>
        <begin position="83"/>
        <end position="198"/>
    </location>
</feature>
<evidence type="ECO:0000256" key="2">
    <source>
        <dbReference type="SAM" id="Phobius"/>
    </source>
</evidence>